<dbReference type="CDD" id="cd01949">
    <property type="entry name" value="GGDEF"/>
    <property type="match status" value="1"/>
</dbReference>
<evidence type="ECO:0000313" key="4">
    <source>
        <dbReference type="Proteomes" id="UP000286287"/>
    </source>
</evidence>
<proteinExistence type="predicted"/>
<feature type="transmembrane region" description="Helical" evidence="1">
    <location>
        <begin position="50"/>
        <end position="69"/>
    </location>
</feature>
<accession>A0A418V819</accession>
<keyword evidence="1" id="KW-0472">Membrane</keyword>
<dbReference type="Proteomes" id="UP000286287">
    <property type="component" value="Unassembled WGS sequence"/>
</dbReference>
<dbReference type="SMART" id="SM00267">
    <property type="entry name" value="GGDEF"/>
    <property type="match status" value="1"/>
</dbReference>
<dbReference type="EMBL" id="QYUJ01000014">
    <property type="protein sequence ID" value="RJF72221.1"/>
    <property type="molecule type" value="Genomic_DNA"/>
</dbReference>
<feature type="transmembrane region" description="Helical" evidence="1">
    <location>
        <begin position="183"/>
        <end position="203"/>
    </location>
</feature>
<dbReference type="PANTHER" id="PTHR45138:SF9">
    <property type="entry name" value="DIGUANYLATE CYCLASE DGCM-RELATED"/>
    <property type="match status" value="1"/>
</dbReference>
<dbReference type="AlphaFoldDB" id="A0A418V819"/>
<dbReference type="InterPro" id="IPR000160">
    <property type="entry name" value="GGDEF_dom"/>
</dbReference>
<dbReference type="GO" id="GO:0052621">
    <property type="term" value="F:diguanylate cyclase activity"/>
    <property type="evidence" value="ECO:0007669"/>
    <property type="project" value="TreeGrafter"/>
</dbReference>
<evidence type="ECO:0000256" key="1">
    <source>
        <dbReference type="SAM" id="Phobius"/>
    </source>
</evidence>
<reference evidence="3 4" key="1">
    <citation type="submission" date="2018-09" db="EMBL/GenBank/DDBJ databases">
        <authorList>
            <person name="Zhu H."/>
        </authorList>
    </citation>
    <scope>NUCLEOTIDE SEQUENCE [LARGE SCALE GENOMIC DNA]</scope>
    <source>
        <strain evidence="3 4">K2S05-167</strain>
    </source>
</reference>
<dbReference type="GO" id="GO:0043709">
    <property type="term" value="P:cell adhesion involved in single-species biofilm formation"/>
    <property type="evidence" value="ECO:0007669"/>
    <property type="project" value="TreeGrafter"/>
</dbReference>
<keyword evidence="1" id="KW-0812">Transmembrane</keyword>
<dbReference type="Gene3D" id="3.30.70.270">
    <property type="match status" value="1"/>
</dbReference>
<comment type="caution">
    <text evidence="3">The sequence shown here is derived from an EMBL/GenBank/DDBJ whole genome shotgun (WGS) entry which is preliminary data.</text>
</comment>
<organism evidence="3 4">
    <name type="scientific">Deinococcus cavernae</name>
    <dbReference type="NCBI Taxonomy" id="2320857"/>
    <lineage>
        <taxon>Bacteria</taxon>
        <taxon>Thermotogati</taxon>
        <taxon>Deinococcota</taxon>
        <taxon>Deinococci</taxon>
        <taxon>Deinococcales</taxon>
        <taxon>Deinococcaceae</taxon>
        <taxon>Deinococcus</taxon>
    </lineage>
</organism>
<dbReference type="PANTHER" id="PTHR45138">
    <property type="entry name" value="REGULATORY COMPONENTS OF SENSORY TRANSDUCTION SYSTEM"/>
    <property type="match status" value="1"/>
</dbReference>
<keyword evidence="1" id="KW-1133">Transmembrane helix</keyword>
<keyword evidence="4" id="KW-1185">Reference proteome</keyword>
<feature type="transmembrane region" description="Helical" evidence="1">
    <location>
        <begin position="75"/>
        <end position="96"/>
    </location>
</feature>
<dbReference type="InterPro" id="IPR029787">
    <property type="entry name" value="Nucleotide_cyclase"/>
</dbReference>
<dbReference type="GO" id="GO:1902201">
    <property type="term" value="P:negative regulation of bacterial-type flagellum-dependent cell motility"/>
    <property type="evidence" value="ECO:0007669"/>
    <property type="project" value="TreeGrafter"/>
</dbReference>
<dbReference type="SUPFAM" id="SSF55073">
    <property type="entry name" value="Nucleotide cyclase"/>
    <property type="match status" value="1"/>
</dbReference>
<dbReference type="InterPro" id="IPR050469">
    <property type="entry name" value="Diguanylate_Cyclase"/>
</dbReference>
<dbReference type="GO" id="GO:0005886">
    <property type="term" value="C:plasma membrane"/>
    <property type="evidence" value="ECO:0007669"/>
    <property type="project" value="TreeGrafter"/>
</dbReference>
<protein>
    <submittedName>
        <fullName evidence="3">GGDEF domain-containing protein</fullName>
    </submittedName>
</protein>
<dbReference type="PROSITE" id="PS50887">
    <property type="entry name" value="GGDEF"/>
    <property type="match status" value="1"/>
</dbReference>
<dbReference type="InterPro" id="IPR043128">
    <property type="entry name" value="Rev_trsase/Diguanyl_cyclase"/>
</dbReference>
<evidence type="ECO:0000259" key="2">
    <source>
        <dbReference type="PROSITE" id="PS50887"/>
    </source>
</evidence>
<dbReference type="Pfam" id="PF00990">
    <property type="entry name" value="GGDEF"/>
    <property type="match status" value="1"/>
</dbReference>
<name>A0A418V819_9DEIO</name>
<dbReference type="NCBIfam" id="TIGR00254">
    <property type="entry name" value="GGDEF"/>
    <property type="match status" value="1"/>
</dbReference>
<feature type="domain" description="GGDEF" evidence="2">
    <location>
        <begin position="247"/>
        <end position="376"/>
    </location>
</feature>
<sequence>MSPGPDFFTFSGGVPGGDKGVRDGMNSERMLPRRTPDLYSRLTRLKQRSVVAFFLGGLSMTLVALILPTTNAPNAAWGTGLFLVSLLLGSVQVLLVKRQMERGTRVDGPLMLLGNACVVTAALGETYRFGSQVSAQMVLWPMVFAPGFLERRWWPWQAALSVVSLFTLASVKAEVMGGDARWWIGALVVSVTVLVTGLVVGYFRLAAEHEAEALAHHSLTDPLTGLLNRRALPEKFRQLLDAVPPGHQVALVMVDLDYFKRVNDQFGHPAGDQVLQTLSQVLRQSAHPAHLLARMGGEEFLWVLHGPASQHLHDQVEEARQVVGRSPDMRGTTLSAGVVTRARASLTPEHWSELLTLADRALYRAKDEGRNRICHA</sequence>
<gene>
    <name evidence="3" type="ORF">D3875_12320</name>
</gene>
<dbReference type="FunFam" id="3.30.70.270:FF:000001">
    <property type="entry name" value="Diguanylate cyclase domain protein"/>
    <property type="match status" value="1"/>
</dbReference>
<evidence type="ECO:0000313" key="3">
    <source>
        <dbReference type="EMBL" id="RJF72221.1"/>
    </source>
</evidence>